<dbReference type="InterPro" id="IPR033248">
    <property type="entry name" value="Transketolase_C"/>
</dbReference>
<accession>A0A2U1JV46</accession>
<name>A0A2U1JV46_9BACI</name>
<dbReference type="RefSeq" id="WP_116555470.1">
    <property type="nucleotide sequence ID" value="NZ_QCZG01000032.1"/>
</dbReference>
<dbReference type="Pfam" id="PF02779">
    <property type="entry name" value="Transket_pyr"/>
    <property type="match status" value="1"/>
</dbReference>
<dbReference type="Gene3D" id="3.40.50.970">
    <property type="match status" value="1"/>
</dbReference>
<dbReference type="InterPro" id="IPR029061">
    <property type="entry name" value="THDP-binding"/>
</dbReference>
<reference evidence="5 6" key="1">
    <citation type="submission" date="2018-04" db="EMBL/GenBank/DDBJ databases">
        <title>Camelliibacillus theae gen. nov., sp. nov., isolated from Pu'er tea.</title>
        <authorList>
            <person name="Niu L."/>
        </authorList>
    </citation>
    <scope>NUCLEOTIDE SEQUENCE [LARGE SCALE GENOMIC DNA]</scope>
    <source>
        <strain evidence="5 6">T8</strain>
    </source>
</reference>
<dbReference type="OrthoDB" id="9771835at2"/>
<comment type="cofactor">
    <cofactor evidence="1">
        <name>thiamine diphosphate</name>
        <dbReference type="ChEBI" id="CHEBI:58937"/>
    </cofactor>
</comment>
<dbReference type="FunFam" id="3.40.50.920:FF:000001">
    <property type="entry name" value="Pyruvate dehydrogenase E1 beta subunit"/>
    <property type="match status" value="1"/>
</dbReference>
<dbReference type="Pfam" id="PF02780">
    <property type="entry name" value="Transketolase_C"/>
    <property type="match status" value="1"/>
</dbReference>
<evidence type="ECO:0000256" key="1">
    <source>
        <dbReference type="ARBA" id="ARBA00001964"/>
    </source>
</evidence>
<dbReference type="FunFam" id="3.40.50.970:FF:000001">
    <property type="entry name" value="Pyruvate dehydrogenase E1 beta subunit"/>
    <property type="match status" value="1"/>
</dbReference>
<dbReference type="InterPro" id="IPR009014">
    <property type="entry name" value="Transketo_C/PFOR_II"/>
</dbReference>
<keyword evidence="6" id="KW-1185">Reference proteome</keyword>
<gene>
    <name evidence="5" type="ORF">DCC39_13725</name>
</gene>
<organism evidence="5 6">
    <name type="scientific">Pueribacillus theae</name>
    <dbReference type="NCBI Taxonomy" id="2171751"/>
    <lineage>
        <taxon>Bacteria</taxon>
        <taxon>Bacillati</taxon>
        <taxon>Bacillota</taxon>
        <taxon>Bacilli</taxon>
        <taxon>Bacillales</taxon>
        <taxon>Bacillaceae</taxon>
        <taxon>Pueribacillus</taxon>
    </lineage>
</organism>
<keyword evidence="3" id="KW-0786">Thiamine pyrophosphate</keyword>
<evidence type="ECO:0000259" key="4">
    <source>
        <dbReference type="SMART" id="SM00861"/>
    </source>
</evidence>
<dbReference type="Gene3D" id="3.40.50.920">
    <property type="match status" value="1"/>
</dbReference>
<sequence>MANLTMIEAIREAMEQEMEKDDRIIILGEDVGKNGGVFRATEGLQAKFGEDRVMDTPLAESAIIGTSIGLSINGFRPVAEIQFLGFIYETMDQIAAQAARIRFRSAGRFTVPMVIRSPYGGGIRTPELHSDSLEALFLHSPGLKVVIPSNPYDAKGLLISAMRDDNPVLFLEPMPLYRAFRMEVPEEPYEVPIGKANVVREGDDVTIVTWGAPVKLVQKVAEESAKKGISVEVIDLRTIQPIDLETIVQSVEKTSRLIIVHEAVKSGGVGGEIAALVSEYALFSLASPILRVTGYDTPYPVPPIEDDWLPNAPRIEKAINKVMSY</sequence>
<dbReference type="AlphaFoldDB" id="A0A2U1JV46"/>
<dbReference type="EMBL" id="QCZG01000032">
    <property type="protein sequence ID" value="PWA09022.1"/>
    <property type="molecule type" value="Genomic_DNA"/>
</dbReference>
<dbReference type="SUPFAM" id="SSF52518">
    <property type="entry name" value="Thiamin diphosphate-binding fold (THDP-binding)"/>
    <property type="match status" value="1"/>
</dbReference>
<dbReference type="SMART" id="SM00861">
    <property type="entry name" value="Transket_pyr"/>
    <property type="match status" value="1"/>
</dbReference>
<dbReference type="NCBIfam" id="NF006667">
    <property type="entry name" value="PRK09212.1"/>
    <property type="match status" value="1"/>
</dbReference>
<protein>
    <submittedName>
        <fullName evidence="5">Alpha-ketoacid dehydrogenase subunit beta</fullName>
    </submittedName>
</protein>
<evidence type="ECO:0000256" key="2">
    <source>
        <dbReference type="ARBA" id="ARBA00023002"/>
    </source>
</evidence>
<dbReference type="PANTHER" id="PTHR43257">
    <property type="entry name" value="PYRUVATE DEHYDROGENASE E1 COMPONENT BETA SUBUNIT"/>
    <property type="match status" value="1"/>
</dbReference>
<dbReference type="InterPro" id="IPR005475">
    <property type="entry name" value="Transketolase-like_Pyr-bd"/>
</dbReference>
<feature type="domain" description="Transketolase-like pyrimidine-binding" evidence="4">
    <location>
        <begin position="4"/>
        <end position="179"/>
    </location>
</feature>
<comment type="caution">
    <text evidence="5">The sequence shown here is derived from an EMBL/GenBank/DDBJ whole genome shotgun (WGS) entry which is preliminary data.</text>
</comment>
<dbReference type="Proteomes" id="UP000245998">
    <property type="component" value="Unassembled WGS sequence"/>
</dbReference>
<dbReference type="PANTHER" id="PTHR43257:SF2">
    <property type="entry name" value="PYRUVATE DEHYDROGENASE E1 COMPONENT SUBUNIT BETA"/>
    <property type="match status" value="1"/>
</dbReference>
<dbReference type="CDD" id="cd07036">
    <property type="entry name" value="TPP_PYR_E1-PDHc-beta_like"/>
    <property type="match status" value="1"/>
</dbReference>
<evidence type="ECO:0000313" key="6">
    <source>
        <dbReference type="Proteomes" id="UP000245998"/>
    </source>
</evidence>
<evidence type="ECO:0000313" key="5">
    <source>
        <dbReference type="EMBL" id="PWA09022.1"/>
    </source>
</evidence>
<proteinExistence type="predicted"/>
<evidence type="ECO:0000256" key="3">
    <source>
        <dbReference type="ARBA" id="ARBA00023052"/>
    </source>
</evidence>
<dbReference type="SUPFAM" id="SSF52922">
    <property type="entry name" value="TK C-terminal domain-like"/>
    <property type="match status" value="1"/>
</dbReference>
<keyword evidence="2" id="KW-0560">Oxidoreductase</keyword>
<dbReference type="GO" id="GO:0016491">
    <property type="term" value="F:oxidoreductase activity"/>
    <property type="evidence" value="ECO:0007669"/>
    <property type="project" value="UniProtKB-KW"/>
</dbReference>